<dbReference type="SUPFAM" id="SSF57016">
    <property type="entry name" value="Plant lectins/antimicrobial peptides"/>
    <property type="match status" value="4"/>
</dbReference>
<comment type="caution">
    <text evidence="13">The sequence shown here is derived from an EMBL/GenBank/DDBJ whole genome shotgun (WGS) entry which is preliminary data.</text>
</comment>
<evidence type="ECO:0000256" key="1">
    <source>
        <dbReference type="ARBA" id="ARBA00001941"/>
    </source>
</evidence>
<evidence type="ECO:0000259" key="11">
    <source>
        <dbReference type="PROSITE" id="PS50941"/>
    </source>
</evidence>
<keyword evidence="8" id="KW-1015">Disulfide bond</keyword>
<feature type="disulfide bond" evidence="8">
    <location>
        <begin position="416"/>
        <end position="430"/>
    </location>
</feature>
<evidence type="ECO:0000256" key="9">
    <source>
        <dbReference type="SAM" id="MobiDB-lite"/>
    </source>
</evidence>
<comment type="caution">
    <text evidence="8">Lacks conserved residue(s) required for the propagation of feature annotation.</text>
</comment>
<keyword evidence="14" id="KW-1185">Reference proteome</keyword>
<feature type="compositionally biased region" description="Low complexity" evidence="9">
    <location>
        <begin position="558"/>
        <end position="579"/>
    </location>
</feature>
<evidence type="ECO:0000256" key="6">
    <source>
        <dbReference type="ARBA" id="ARBA00023277"/>
    </source>
</evidence>
<dbReference type="InterPro" id="IPR018371">
    <property type="entry name" value="Chitin-binding_1_CS"/>
</dbReference>
<feature type="disulfide bond" evidence="8">
    <location>
        <begin position="79"/>
        <end position="91"/>
    </location>
</feature>
<evidence type="ECO:0000256" key="10">
    <source>
        <dbReference type="SAM" id="SignalP"/>
    </source>
</evidence>
<comment type="cofactor">
    <cofactor evidence="1">
        <name>Co(2+)</name>
        <dbReference type="ChEBI" id="CHEBI:48828"/>
    </cofactor>
</comment>
<dbReference type="PROSITE" id="PS50941">
    <property type="entry name" value="CHIT_BIND_I_2"/>
    <property type="match status" value="4"/>
</dbReference>
<feature type="domain" description="Chitin-binding type-1" evidence="11">
    <location>
        <begin position="397"/>
        <end position="443"/>
    </location>
</feature>
<dbReference type="EMBL" id="VCHE01000017">
    <property type="protein sequence ID" value="KAB2577415.1"/>
    <property type="molecule type" value="Genomic_DNA"/>
</dbReference>
<dbReference type="InterPro" id="IPR002509">
    <property type="entry name" value="NODB_dom"/>
</dbReference>
<keyword evidence="4 10" id="KW-0732">Signal</keyword>
<dbReference type="InterPro" id="IPR001002">
    <property type="entry name" value="Chitin-bd_1"/>
</dbReference>
<keyword evidence="6" id="KW-0119">Carbohydrate metabolism</keyword>
<evidence type="ECO:0000256" key="5">
    <source>
        <dbReference type="ARBA" id="ARBA00022801"/>
    </source>
</evidence>
<dbReference type="SMART" id="SM00270">
    <property type="entry name" value="ChtBD1"/>
    <property type="match status" value="4"/>
</dbReference>
<evidence type="ECO:0000313" key="13">
    <source>
        <dbReference type="EMBL" id="KAB2577415.1"/>
    </source>
</evidence>
<keyword evidence="7" id="KW-0170">Cobalt</keyword>
<dbReference type="PROSITE" id="PS00026">
    <property type="entry name" value="CHIT_BIND_I_1"/>
    <property type="match status" value="1"/>
</dbReference>
<feature type="domain" description="Chitin-binding type-1" evidence="11">
    <location>
        <begin position="485"/>
        <end position="531"/>
    </location>
</feature>
<evidence type="ECO:0000259" key="12">
    <source>
        <dbReference type="PROSITE" id="PS51677"/>
    </source>
</evidence>
<keyword evidence="5" id="KW-0378">Hydrolase</keyword>
<reference evidence="13 14" key="1">
    <citation type="journal article" date="2019" name="Sci. Rep.">
        <title>A multi-omics analysis of the grapevine pathogen Lasiodiplodia theobromae reveals that temperature affects the expression of virulence- and pathogenicity-related genes.</title>
        <authorList>
            <person name="Felix C."/>
            <person name="Meneses R."/>
            <person name="Goncalves M.F.M."/>
            <person name="Tilleman L."/>
            <person name="Duarte A.S."/>
            <person name="Jorrin-Novo J.V."/>
            <person name="Van de Peer Y."/>
            <person name="Deforce D."/>
            <person name="Van Nieuwerburgh F."/>
            <person name="Esteves A.C."/>
            <person name="Alves A."/>
        </authorList>
    </citation>
    <scope>NUCLEOTIDE SEQUENCE [LARGE SCALE GENOMIC DNA]</scope>
    <source>
        <strain evidence="13 14">LA-SOL3</strain>
    </source>
</reference>
<protein>
    <submittedName>
        <fullName evidence="13">Chitin deacetylase protein</fullName>
    </submittedName>
</protein>
<feature type="domain" description="Chitin-binding type-1" evidence="11">
    <location>
        <begin position="584"/>
        <end position="632"/>
    </location>
</feature>
<dbReference type="InterPro" id="IPR011330">
    <property type="entry name" value="Glyco_hydro/deAcase_b/a-brl"/>
</dbReference>
<dbReference type="Gene3D" id="3.20.20.370">
    <property type="entry name" value="Glycoside hydrolase/deacetylase"/>
    <property type="match status" value="1"/>
</dbReference>
<evidence type="ECO:0000256" key="8">
    <source>
        <dbReference type="PROSITE-ProRule" id="PRU00261"/>
    </source>
</evidence>
<evidence type="ECO:0000256" key="7">
    <source>
        <dbReference type="ARBA" id="ARBA00023285"/>
    </source>
</evidence>
<feature type="domain" description="Chitin-binding type-1" evidence="11">
    <location>
        <begin position="69"/>
        <end position="113"/>
    </location>
</feature>
<dbReference type="Proteomes" id="UP000325902">
    <property type="component" value="Unassembled WGS sequence"/>
</dbReference>
<dbReference type="AlphaFoldDB" id="A0A5N5DHV1"/>
<feature type="signal peptide" evidence="10">
    <location>
        <begin position="1"/>
        <end position="20"/>
    </location>
</feature>
<gene>
    <name evidence="13" type="ORF">DBV05_g3846</name>
</gene>
<dbReference type="CDD" id="cd00035">
    <property type="entry name" value="ChtBD1"/>
    <property type="match status" value="1"/>
</dbReference>
<feature type="disulfide bond" evidence="8">
    <location>
        <begin position="504"/>
        <end position="518"/>
    </location>
</feature>
<dbReference type="GO" id="GO:0005975">
    <property type="term" value="P:carbohydrate metabolic process"/>
    <property type="evidence" value="ECO:0007669"/>
    <property type="project" value="InterPro"/>
</dbReference>
<accession>A0A5N5DHV1</accession>
<dbReference type="OrthoDB" id="407355at2759"/>
<proteinExistence type="predicted"/>
<keyword evidence="3" id="KW-0479">Metal-binding</keyword>
<dbReference type="InterPro" id="IPR036861">
    <property type="entry name" value="Endochitinase-like_sf"/>
</dbReference>
<dbReference type="Gene3D" id="3.30.60.10">
    <property type="entry name" value="Endochitinase-like"/>
    <property type="match status" value="3"/>
</dbReference>
<dbReference type="CDD" id="cd11618">
    <property type="entry name" value="ChtBD1_1"/>
    <property type="match status" value="2"/>
</dbReference>
<feature type="disulfide bond" evidence="8">
    <location>
        <begin position="84"/>
        <end position="98"/>
    </location>
</feature>
<dbReference type="Pfam" id="PF01522">
    <property type="entry name" value="Polysacc_deac_1"/>
    <property type="match status" value="1"/>
</dbReference>
<evidence type="ECO:0000313" key="14">
    <source>
        <dbReference type="Proteomes" id="UP000325902"/>
    </source>
</evidence>
<organism evidence="13 14">
    <name type="scientific">Lasiodiplodia theobromae</name>
    <dbReference type="NCBI Taxonomy" id="45133"/>
    <lineage>
        <taxon>Eukaryota</taxon>
        <taxon>Fungi</taxon>
        <taxon>Dikarya</taxon>
        <taxon>Ascomycota</taxon>
        <taxon>Pezizomycotina</taxon>
        <taxon>Dothideomycetes</taxon>
        <taxon>Dothideomycetes incertae sedis</taxon>
        <taxon>Botryosphaeriales</taxon>
        <taxon>Botryosphaeriaceae</taxon>
        <taxon>Lasiodiplodia</taxon>
    </lineage>
</organism>
<dbReference type="GO" id="GO:0016810">
    <property type="term" value="F:hydrolase activity, acting on carbon-nitrogen (but not peptide) bonds"/>
    <property type="evidence" value="ECO:0007669"/>
    <property type="project" value="InterPro"/>
</dbReference>
<feature type="disulfide bond" evidence="8">
    <location>
        <begin position="604"/>
        <end position="618"/>
    </location>
</feature>
<dbReference type="SUPFAM" id="SSF88713">
    <property type="entry name" value="Glycoside hydrolase/deacetylase"/>
    <property type="match status" value="1"/>
</dbReference>
<evidence type="ECO:0000256" key="2">
    <source>
        <dbReference type="ARBA" id="ARBA00022669"/>
    </source>
</evidence>
<dbReference type="PANTHER" id="PTHR46471:SF4">
    <property type="entry name" value="CHITIN DEACETYLASE"/>
    <property type="match status" value="1"/>
</dbReference>
<keyword evidence="2 8" id="KW-0147">Chitin-binding</keyword>
<sequence length="632" mass="64290">MHFTSLLATTAVAAVASAHGDGPEGVPKLFGRNAIADLKARNIFAGVSGHQHVERADAPVKRQDVGGTDGQCGEGFGSCNEGYCCSGAGWCGVGTEYCMSPDCQFNYGPACDANAMPAGTNTSSVARDLKGSVEYGGAGIYDCVVNGQVALTYDDGPYIYTDGMLDVLKKYNAKATFFITGNNNGKGQIDNAAYGWDTVIKRMYSEGHQIASHTWSHQDLSAITSAQRKDQMVKNEMALRNILGFFPTYMRPPYSSCTAESGCEDDLKALGYHITYFDLDTDDYDNTTPDKIQNAKDNFSNALAGKDSANNDFLAIAHDIHQQTAQNLTEFMLQTLQDAGYTAVTVGECLGDDEANWYRSSSGGVFTSATSAAPTATSATSTTSTAPTATATKISEDATCGGTTGQTCKGSTFGDCCSSAGWCGSTDAYCGAGCQSAFGTCESTTGQVSSISTVSTTVSSSVSSSSTSGSASSPTSGANLKVSTDGTCGGTAGFTCKGSTFGDCCSSAGWCGSTSDYCGTGCNSEFGTCGTSSVTPSNSATGPSTGASTLTSSTVKASSPAASGGTATTATSTAPTATSNVSTNGLCGSRNGGKTCAGSRFGGCCSPLGTCGSTVLSCSIGCQKSFGTGCYF</sequence>
<dbReference type="PANTHER" id="PTHR46471">
    <property type="entry name" value="CHITIN DEACETYLASE"/>
    <property type="match status" value="1"/>
</dbReference>
<feature type="region of interest" description="Disordered" evidence="9">
    <location>
        <begin position="558"/>
        <end position="580"/>
    </location>
</feature>
<evidence type="ECO:0000256" key="4">
    <source>
        <dbReference type="ARBA" id="ARBA00022729"/>
    </source>
</evidence>
<dbReference type="GO" id="GO:0008061">
    <property type="term" value="F:chitin binding"/>
    <property type="evidence" value="ECO:0007669"/>
    <property type="project" value="UniProtKB-UniRule"/>
</dbReference>
<dbReference type="GO" id="GO:0046872">
    <property type="term" value="F:metal ion binding"/>
    <property type="evidence" value="ECO:0007669"/>
    <property type="project" value="UniProtKB-KW"/>
</dbReference>
<evidence type="ECO:0000256" key="3">
    <source>
        <dbReference type="ARBA" id="ARBA00022723"/>
    </source>
</evidence>
<feature type="domain" description="NodB homology" evidence="12">
    <location>
        <begin position="147"/>
        <end position="344"/>
    </location>
</feature>
<dbReference type="CDD" id="cd10951">
    <property type="entry name" value="CE4_ClCDA_like"/>
    <property type="match status" value="1"/>
</dbReference>
<feature type="chain" id="PRO_5024911704" evidence="10">
    <location>
        <begin position="21"/>
        <end position="632"/>
    </location>
</feature>
<dbReference type="PROSITE" id="PS51677">
    <property type="entry name" value="NODB"/>
    <property type="match status" value="1"/>
</dbReference>
<name>A0A5N5DHV1_9PEZI</name>